<evidence type="ECO:0000256" key="5">
    <source>
        <dbReference type="ARBA" id="ARBA00022763"/>
    </source>
</evidence>
<dbReference type="PROSITE" id="PS00916">
    <property type="entry name" value="PI3_4_KINASE_2"/>
    <property type="match status" value="1"/>
</dbReference>
<dbReference type="Pfam" id="PF02260">
    <property type="entry name" value="FATC"/>
    <property type="match status" value="1"/>
</dbReference>
<evidence type="ECO:0000259" key="10">
    <source>
        <dbReference type="PROSITE" id="PS50290"/>
    </source>
</evidence>
<sequence length="1922" mass="202977">MSRLSHQLGELISSKQASRKKAVEAITSMLEDVQRRGALSDREWLALVRSAVACAKHELAVAAKGRKPPKREFGDFVERVVKWADGSGAGRRLAAVGRPLVTHVVETLYAGDAAVVEGFGGAYCRLLEHVLAQPEYVASMDRQDLARICVKYARVAGAATAGAPAAAAASRCGARRGRAAAPRGARRRRAAAAATARRRCRRRRRELCAALGAVTRRRVAPDARAAGARGGARALLAALPRRPRAAAHGVVRRARRAPPAAPAPRRVVWDGDAIVVAAAHGLALGALVERREAWCACLAKAVKAVRCVLAVGGATPLSWAFDDRRWALIALEKLSAESAAALDAADKAAAAADRDAARGSGLLRAATPGAPPPPPAAAGSAALRGAWRRGWSSLCAVLGDQEPRRAARARAPGAAARALPGAVCVLVALLRAGPPPPLAVPAGDRVLEDDGCLGGDERSAEPGAWRYLAAAPAPALAAGGNPAFDDRDRAVLFDEVLDALVVWRGAGRPRGRAAAGADGSPPKLAARAVRRHHLAAALGTLVAEDVAGSDGERKRRLATHASRANGLARTWDTRWGCARDALRALDRLADAALLLGGLAETLDDAHARRLGARAASAGDDDDEPPAAAAPASQQSDSDDMMDDDSDDGMTHTPAPAAYDEAGARLAPPLPTAPRASGVVGLARARSRRPRSLRARARVAPLLCGAEDAHLRFTLFAELAEHLGFGADDAARARSRSLASSRALVVASSFLARRAARRMTEFLDRELGGEKRCNAAMRERLPRVVFYLVEAVSTTRRRRRRRPRSASSARASTARPRTPPPPRATCSTAATPRRSCSRSPLRSRPLAALAAAARRARRALRVVLDASGLSTCEATAAEAPHYASCLTAALAALVHACAGARRRAAGFPESDEAARDLLDRTLRDALDAGDGRSGFGRDREAARLVVDAFEFCRHRELALFLEKAARRASGRATTAPFSSRRAPPSRGADGREDFGKKLGDGTSRLPYGCPLGGVPHAAVALAAAAAAKPWAAVLYGNWRRSGAGGGAGSPRRDRETDDNDGEAGAEGVARDAIDAASALLGDSDALGRAARPRCSGRPGDRDDALRHAKRVVEATDAPPGKRKSTAADGDGARSLADVRFDALVLAGSWAAQTRSETSSAILDRYLRAASDAAAKDRGADCRRSARLALGDYVAVLQAKLEARFKSPEWRQARRVAADRSKQLRDAEALFDAVSQLKGAKGSSRKRKAGDGPGARAEKLAADPDAVEHLRRQCVVLRRECDIDDEALENLTSQRRVLLVEALEAFSAVLTDGGAGAEGCDDLARRAASAAVSAWLARPESPEACGIMATLANRCPAPRLRALAPLLYQLSSRLAAHGDVFGNALDGLLLKLCDAAPARTVLQLVALANGGDVEPGDKGAGTFKENHASSGVAGGRVAAARRLLDAVKASKTSPAAPLVGGLEELAAAYVDLALAPTEPVLAKVRKGELPKGGKFPFAVFCGKGRGAKPLDQRVKALLKGAAVPVVTRLGMGAASGFDAPLVSGFAPNLALTDTGIHRPKIVECLGADGRRHKQLVKGRDDVRQDAVMEQVFEAVNALLDRDGARLVAGRARIRTYAIVPLSPQAGVLEWVDHTIPFGAYLTDRSGSGAGAHSRYHPSDLSHQECRAKLTNAKDGKGSAKKADEARRRKRRAFDDICAKFRPAFRFFFVEHFADARDWLDRRGAYTRSVAANAMVGHVLGIGDRHAQNILVDTRSGEQVHIDFGVAFDQGKALTAPETVPFRLTRDVVDGMGCHGTHGAFTLAAEATMKTLRRHAGEIVTILDVLIHDPLYRWMVSPKDARHRQRHDDADDGDDASRPGGGESNAGDANDDAERALFKVKQKLQGYEDAGHDVLSVEGQVKNLVADATDPENLCVLFPGWAPWL</sequence>
<proteinExistence type="predicted"/>
<keyword evidence="4" id="KW-0547">Nucleotide-binding</keyword>
<evidence type="ECO:0000256" key="7">
    <source>
        <dbReference type="ARBA" id="ARBA00022840"/>
    </source>
</evidence>
<accession>A0ABR1GAT4</accession>
<feature type="region of interest" description="Disordered" evidence="9">
    <location>
        <begin position="1110"/>
        <end position="1130"/>
    </location>
</feature>
<evidence type="ECO:0000256" key="4">
    <source>
        <dbReference type="ARBA" id="ARBA00022741"/>
    </source>
</evidence>
<dbReference type="CDD" id="cd05171">
    <property type="entry name" value="PIKKc_ATM"/>
    <property type="match status" value="1"/>
</dbReference>
<dbReference type="InterPro" id="IPR011009">
    <property type="entry name" value="Kinase-like_dom_sf"/>
</dbReference>
<evidence type="ECO:0000256" key="3">
    <source>
        <dbReference type="ARBA" id="ARBA00022679"/>
    </source>
</evidence>
<dbReference type="EC" id="2.7.11.1" evidence="2"/>
<evidence type="ECO:0000313" key="13">
    <source>
        <dbReference type="Proteomes" id="UP001363151"/>
    </source>
</evidence>
<keyword evidence="13" id="KW-1185">Reference proteome</keyword>
<feature type="compositionally biased region" description="Acidic residues" evidence="9">
    <location>
        <begin position="636"/>
        <end position="647"/>
    </location>
</feature>
<dbReference type="SMART" id="SM00146">
    <property type="entry name" value="PI3Kc"/>
    <property type="match status" value="1"/>
</dbReference>
<dbReference type="InterPro" id="IPR003152">
    <property type="entry name" value="FATC_dom"/>
</dbReference>
<feature type="compositionally biased region" description="Basic and acidic residues" evidence="9">
    <location>
        <begin position="987"/>
        <end position="998"/>
    </location>
</feature>
<feature type="region of interest" description="Disordered" evidence="9">
    <location>
        <begin position="970"/>
        <end position="998"/>
    </location>
</feature>
<dbReference type="Gene3D" id="1.10.1070.11">
    <property type="entry name" value="Phosphatidylinositol 3-/4-kinase, catalytic domain"/>
    <property type="match status" value="1"/>
</dbReference>
<dbReference type="PROSITE" id="PS50290">
    <property type="entry name" value="PI3_4_KINASE_3"/>
    <property type="match status" value="1"/>
</dbReference>
<comment type="caution">
    <text evidence="12">The sequence shown here is derived from an EMBL/GenBank/DDBJ whole genome shotgun (WGS) entry which is preliminary data.</text>
</comment>
<keyword evidence="3" id="KW-0808">Transferase</keyword>
<protein>
    <recommendedName>
        <fullName evidence="2">non-specific serine/threonine protein kinase</fullName>
        <ecNumber evidence="2">2.7.11.1</ecNumber>
    </recommendedName>
</protein>
<keyword evidence="8" id="KW-0539">Nucleus</keyword>
<feature type="domain" description="FATC" evidence="11">
    <location>
        <begin position="1890"/>
        <end position="1922"/>
    </location>
</feature>
<dbReference type="InterPro" id="IPR018936">
    <property type="entry name" value="PI3/4_kinase_CS"/>
</dbReference>
<dbReference type="SMART" id="SM01343">
    <property type="entry name" value="FATC"/>
    <property type="match status" value="1"/>
</dbReference>
<evidence type="ECO:0000259" key="11">
    <source>
        <dbReference type="PROSITE" id="PS51190"/>
    </source>
</evidence>
<feature type="region of interest" description="Disordered" evidence="9">
    <location>
        <begin position="613"/>
        <end position="655"/>
    </location>
</feature>
<dbReference type="SUPFAM" id="SSF56112">
    <property type="entry name" value="Protein kinase-like (PK-like)"/>
    <property type="match status" value="1"/>
</dbReference>
<dbReference type="PANTHER" id="PTHR37079">
    <property type="entry name" value="SERINE/THREONINE-PROTEIN KINASE ATM"/>
    <property type="match status" value="1"/>
</dbReference>
<feature type="region of interest" description="Disordered" evidence="9">
    <location>
        <begin position="796"/>
        <end position="840"/>
    </location>
</feature>
<evidence type="ECO:0000256" key="6">
    <source>
        <dbReference type="ARBA" id="ARBA00022777"/>
    </source>
</evidence>
<reference evidence="12 13" key="1">
    <citation type="submission" date="2024-03" db="EMBL/GenBank/DDBJ databases">
        <title>Aureococcus anophagefferens CCMP1851 and Kratosvirus quantuckense: Draft genome of a second virus-susceptible host strain in the model system.</title>
        <authorList>
            <person name="Chase E."/>
            <person name="Truchon A.R."/>
            <person name="Schepens W."/>
            <person name="Wilhelm S.W."/>
        </authorList>
    </citation>
    <scope>NUCLEOTIDE SEQUENCE [LARGE SCALE GENOMIC DNA]</scope>
    <source>
        <strain evidence="12 13">CCMP1851</strain>
    </source>
</reference>
<dbReference type="PANTHER" id="PTHR37079:SF4">
    <property type="entry name" value="SERINE_THREONINE-PROTEIN KINASE ATM"/>
    <property type="match status" value="1"/>
</dbReference>
<evidence type="ECO:0000256" key="9">
    <source>
        <dbReference type="SAM" id="MobiDB-lite"/>
    </source>
</evidence>
<dbReference type="EMBL" id="JBBJCI010000037">
    <property type="protein sequence ID" value="KAK7250300.1"/>
    <property type="molecule type" value="Genomic_DNA"/>
</dbReference>
<comment type="subcellular location">
    <subcellularLocation>
        <location evidence="1">Nucleus</location>
    </subcellularLocation>
</comment>
<feature type="region of interest" description="Disordered" evidence="9">
    <location>
        <begin position="1837"/>
        <end position="1869"/>
    </location>
</feature>
<feature type="region of interest" description="Disordered" evidence="9">
    <location>
        <begin position="1040"/>
        <end position="1065"/>
    </location>
</feature>
<evidence type="ECO:0000256" key="1">
    <source>
        <dbReference type="ARBA" id="ARBA00004123"/>
    </source>
</evidence>
<dbReference type="InterPro" id="IPR044107">
    <property type="entry name" value="PIKKc_ATM"/>
</dbReference>
<dbReference type="PROSITE" id="PS51190">
    <property type="entry name" value="FATC"/>
    <property type="match status" value="1"/>
</dbReference>
<feature type="region of interest" description="Disordered" evidence="9">
    <location>
        <begin position="664"/>
        <end position="683"/>
    </location>
</feature>
<dbReference type="PROSITE" id="PS00915">
    <property type="entry name" value="PI3_4_KINASE_1"/>
    <property type="match status" value="1"/>
</dbReference>
<dbReference type="InterPro" id="IPR000403">
    <property type="entry name" value="PI3/4_kinase_cat_dom"/>
</dbReference>
<dbReference type="Pfam" id="PF00454">
    <property type="entry name" value="PI3_PI4_kinase"/>
    <property type="match status" value="1"/>
</dbReference>
<dbReference type="InterPro" id="IPR036940">
    <property type="entry name" value="PI3/4_kinase_cat_sf"/>
</dbReference>
<feature type="domain" description="PI3K/PI4K catalytic" evidence="10">
    <location>
        <begin position="1544"/>
        <end position="1872"/>
    </location>
</feature>
<feature type="region of interest" description="Disordered" evidence="9">
    <location>
        <begin position="362"/>
        <end position="382"/>
    </location>
</feature>
<name>A0ABR1GAT4_AURAN</name>
<keyword evidence="5" id="KW-0227">DNA damage</keyword>
<feature type="compositionally biased region" description="Low complexity" evidence="9">
    <location>
        <begin position="625"/>
        <end position="635"/>
    </location>
</feature>
<feature type="compositionally biased region" description="Low complexity" evidence="9">
    <location>
        <begin position="823"/>
        <end position="840"/>
    </location>
</feature>
<dbReference type="GO" id="GO:0016301">
    <property type="term" value="F:kinase activity"/>
    <property type="evidence" value="ECO:0007669"/>
    <property type="project" value="UniProtKB-KW"/>
</dbReference>
<evidence type="ECO:0000313" key="12">
    <source>
        <dbReference type="EMBL" id="KAK7250300.1"/>
    </source>
</evidence>
<feature type="region of interest" description="Disordered" evidence="9">
    <location>
        <begin position="1239"/>
        <end position="1258"/>
    </location>
</feature>
<feature type="compositionally biased region" description="Low complexity" evidence="9">
    <location>
        <begin position="804"/>
        <end position="815"/>
    </location>
</feature>
<gene>
    <name evidence="12" type="primary">ATM</name>
    <name evidence="12" type="ORF">SO694_00007254</name>
</gene>
<evidence type="ECO:0000256" key="8">
    <source>
        <dbReference type="ARBA" id="ARBA00023242"/>
    </source>
</evidence>
<dbReference type="Gene3D" id="3.30.1010.10">
    <property type="entry name" value="Phosphatidylinositol 3-kinase Catalytic Subunit, Chain A, domain 4"/>
    <property type="match status" value="1"/>
</dbReference>
<keyword evidence="7" id="KW-0067">ATP-binding</keyword>
<dbReference type="InterPro" id="IPR038980">
    <property type="entry name" value="ATM_plant"/>
</dbReference>
<keyword evidence="6 12" id="KW-0418">Kinase</keyword>
<evidence type="ECO:0000256" key="2">
    <source>
        <dbReference type="ARBA" id="ARBA00012513"/>
    </source>
</evidence>
<dbReference type="Proteomes" id="UP001363151">
    <property type="component" value="Unassembled WGS sequence"/>
</dbReference>
<organism evidence="12 13">
    <name type="scientific">Aureococcus anophagefferens</name>
    <name type="common">Harmful bloom alga</name>
    <dbReference type="NCBI Taxonomy" id="44056"/>
    <lineage>
        <taxon>Eukaryota</taxon>
        <taxon>Sar</taxon>
        <taxon>Stramenopiles</taxon>
        <taxon>Ochrophyta</taxon>
        <taxon>Pelagophyceae</taxon>
        <taxon>Pelagomonadales</taxon>
        <taxon>Pelagomonadaceae</taxon>
        <taxon>Aureococcus</taxon>
    </lineage>
</organism>